<keyword evidence="2" id="KW-1185">Reference proteome</keyword>
<dbReference type="InterPro" id="IPR029052">
    <property type="entry name" value="Metallo-depent_PP-like"/>
</dbReference>
<reference evidence="2" key="1">
    <citation type="journal article" date="2014" name="Stand. Genomic Sci.">
        <title>Genome sequence of the exopolysaccharide-producing Salipiger mucosus type strain (DSM 16094(T)), a moderately halophilic member of the Roseobacter clade.</title>
        <authorList>
            <person name="Riedel T."/>
            <person name="Spring S."/>
            <person name="Fiebig A."/>
            <person name="Petersen J."/>
            <person name="Kyrpides N.C."/>
            <person name="Goker M."/>
            <person name="Klenk H.P."/>
        </authorList>
    </citation>
    <scope>NUCLEOTIDE SEQUENCE [LARGE SCALE GENOMIC DNA]</scope>
    <source>
        <strain evidence="2">DSM 16094</strain>
    </source>
</reference>
<dbReference type="SUPFAM" id="SSF56300">
    <property type="entry name" value="Metallo-dependent phosphatases"/>
    <property type="match status" value="1"/>
</dbReference>
<gene>
    <name evidence="1" type="ORF">Salmuc_02185</name>
</gene>
<evidence type="ECO:0000313" key="2">
    <source>
        <dbReference type="Proteomes" id="UP000015347"/>
    </source>
</evidence>
<dbReference type="AlphaFoldDB" id="S9QVK3"/>
<dbReference type="HOGENOM" id="CLU_1209112_0_0_5"/>
<dbReference type="Gene3D" id="3.60.21.10">
    <property type="match status" value="1"/>
</dbReference>
<accession>S9QVK3</accession>
<protein>
    <submittedName>
        <fullName evidence="1">Putative phosphoesterase</fullName>
    </submittedName>
</protein>
<sequence length="229" mass="26003">MNNEQIIFYGDPHGRWDPLFEALKTQPRAVIVLGDLAEGKLDPNGTEKARRAFDAVLERGIGLHFITGNHDNSCDSLWELVEEYDAHRIDGRVIEIDGIRIGGLGGVIRGKLWRGDGEARFDTEEELIARTPRQERWKGTLPRKHLTTIMPWTVEDLRQHQVDVLVTHEAPSNHDFGSSSWTAWQQICRRAWSSTDIITEPTRARSPVESASRAWASRRSGIYVRISGQ</sequence>
<organism evidence="1 2">
    <name type="scientific">Salipiger mucosus DSM 16094</name>
    <dbReference type="NCBI Taxonomy" id="1123237"/>
    <lineage>
        <taxon>Bacteria</taxon>
        <taxon>Pseudomonadati</taxon>
        <taxon>Pseudomonadota</taxon>
        <taxon>Alphaproteobacteria</taxon>
        <taxon>Rhodobacterales</taxon>
        <taxon>Roseobacteraceae</taxon>
        <taxon>Salipiger</taxon>
    </lineage>
</organism>
<dbReference type="STRING" id="1123237.Salmuc_02185"/>
<comment type="caution">
    <text evidence="1">The sequence shown here is derived from an EMBL/GenBank/DDBJ whole genome shotgun (WGS) entry which is preliminary data.</text>
</comment>
<dbReference type="OrthoDB" id="7831721at2"/>
<evidence type="ECO:0000313" key="1">
    <source>
        <dbReference type="EMBL" id="EPX83577.1"/>
    </source>
</evidence>
<name>S9QVK3_9RHOB</name>
<dbReference type="CDD" id="cd00838">
    <property type="entry name" value="MPP_superfamily"/>
    <property type="match status" value="1"/>
</dbReference>
<proteinExistence type="predicted"/>
<dbReference type="eggNOG" id="COG2129">
    <property type="taxonomic scope" value="Bacteria"/>
</dbReference>
<dbReference type="EMBL" id="APVH01000015">
    <property type="protein sequence ID" value="EPX83577.1"/>
    <property type="molecule type" value="Genomic_DNA"/>
</dbReference>
<dbReference type="RefSeq" id="WP_021120119.1">
    <property type="nucleotide sequence ID" value="NZ_KE557274.1"/>
</dbReference>
<dbReference type="Proteomes" id="UP000015347">
    <property type="component" value="Unassembled WGS sequence"/>
</dbReference>